<sequence length="170" mass="20115">MNYIILLFLYFLSYVNSSKYLYNKSIKTPFSTSLQLTEFLETPCFFETYLSKINAENIVYNPPITNKFIYPQKLSYKFLPKIPNIPSFILKKMNINHTWNRYNLTLKGLIESDYANFNISVYPNNTDNVVFMTLKGTIDKKNPLVPNYVVNIIMDQFCDIFEEILYPNEF</sequence>
<dbReference type="EMBL" id="MN738772">
    <property type="protein sequence ID" value="QHS84085.1"/>
    <property type="molecule type" value="Genomic_DNA"/>
</dbReference>
<evidence type="ECO:0000313" key="1">
    <source>
        <dbReference type="EMBL" id="QHS84085.1"/>
    </source>
</evidence>
<organism evidence="1">
    <name type="scientific">viral metagenome</name>
    <dbReference type="NCBI Taxonomy" id="1070528"/>
    <lineage>
        <taxon>unclassified sequences</taxon>
        <taxon>metagenomes</taxon>
        <taxon>organismal metagenomes</taxon>
    </lineage>
</organism>
<accession>A0A6C0AXY0</accession>
<proteinExistence type="predicted"/>
<reference evidence="1" key="1">
    <citation type="journal article" date="2020" name="Nature">
        <title>Giant virus diversity and host interactions through global metagenomics.</title>
        <authorList>
            <person name="Schulz F."/>
            <person name="Roux S."/>
            <person name="Paez-Espino D."/>
            <person name="Jungbluth S."/>
            <person name="Walsh D.A."/>
            <person name="Denef V.J."/>
            <person name="McMahon K.D."/>
            <person name="Konstantinidis K.T."/>
            <person name="Eloe-Fadrosh E.A."/>
            <person name="Kyrpides N.C."/>
            <person name="Woyke T."/>
        </authorList>
    </citation>
    <scope>NUCLEOTIDE SEQUENCE</scope>
    <source>
        <strain evidence="1">GVMAG-S-ERX555965-48</strain>
    </source>
</reference>
<name>A0A6C0AXY0_9ZZZZ</name>
<dbReference type="AlphaFoldDB" id="A0A6C0AXY0"/>
<protein>
    <submittedName>
        <fullName evidence="1">Uncharacterized protein</fullName>
    </submittedName>
</protein>